<name>A0A9W9GRX3_9EURO</name>
<feature type="domain" description="Rhodopsin" evidence="2">
    <location>
        <begin position="2"/>
        <end position="88"/>
    </location>
</feature>
<reference evidence="3" key="2">
    <citation type="journal article" date="2023" name="IMA Fungus">
        <title>Comparative genomic study of the Penicillium genus elucidates a diverse pangenome and 15 lateral gene transfer events.</title>
        <authorList>
            <person name="Petersen C."/>
            <person name="Sorensen T."/>
            <person name="Nielsen M.R."/>
            <person name="Sondergaard T.E."/>
            <person name="Sorensen J.L."/>
            <person name="Fitzpatrick D.A."/>
            <person name="Frisvad J.C."/>
            <person name="Nielsen K.L."/>
        </authorList>
    </citation>
    <scope>NUCLEOTIDE SEQUENCE</scope>
    <source>
        <strain evidence="3">IBT 21472</strain>
    </source>
</reference>
<comment type="caution">
    <text evidence="3">The sequence shown here is derived from an EMBL/GenBank/DDBJ whole genome shotgun (WGS) entry which is preliminary data.</text>
</comment>
<dbReference type="InterPro" id="IPR049326">
    <property type="entry name" value="Rhodopsin_dom_fungi"/>
</dbReference>
<sequence>MTELIICILPIFIIKPVQVSFRKKMTVVVAFAFRIFVIIATIIRLAFMQKSPSSADMTTYAFQTTVITQCVLCVSLMTACIPCLKPFLDAFETGMLNVTLHKRIGGGSNSNSYGNSYALAGMSRGKRESVITSQYVEDEIEMLGSSAAAFAVTYPEDLPVDRSPTMAIQRTDQWSVRHEYVDTKALEDTGSETSANRVGQAI</sequence>
<evidence type="ECO:0000256" key="1">
    <source>
        <dbReference type="SAM" id="Phobius"/>
    </source>
</evidence>
<dbReference type="OrthoDB" id="3918601at2759"/>
<dbReference type="Pfam" id="PF20684">
    <property type="entry name" value="Fung_rhodopsin"/>
    <property type="match status" value="1"/>
</dbReference>
<keyword evidence="4" id="KW-1185">Reference proteome</keyword>
<dbReference type="PANTHER" id="PTHR39614">
    <property type="entry name" value="INTEGRAL MEMBRANE PROTEIN"/>
    <property type="match status" value="1"/>
</dbReference>
<keyword evidence="1" id="KW-0472">Membrane</keyword>
<dbReference type="EMBL" id="JAPZBO010000001">
    <property type="protein sequence ID" value="KAJ5330587.1"/>
    <property type="molecule type" value="Genomic_DNA"/>
</dbReference>
<organism evidence="3 4">
    <name type="scientific">Penicillium atrosanguineum</name>
    <dbReference type="NCBI Taxonomy" id="1132637"/>
    <lineage>
        <taxon>Eukaryota</taxon>
        <taxon>Fungi</taxon>
        <taxon>Dikarya</taxon>
        <taxon>Ascomycota</taxon>
        <taxon>Pezizomycotina</taxon>
        <taxon>Eurotiomycetes</taxon>
        <taxon>Eurotiomycetidae</taxon>
        <taxon>Eurotiales</taxon>
        <taxon>Aspergillaceae</taxon>
        <taxon>Penicillium</taxon>
    </lineage>
</organism>
<protein>
    <recommendedName>
        <fullName evidence="2">Rhodopsin domain-containing protein</fullName>
    </recommendedName>
</protein>
<dbReference type="Proteomes" id="UP001147746">
    <property type="component" value="Unassembled WGS sequence"/>
</dbReference>
<accession>A0A9W9GRX3</accession>
<feature type="transmembrane region" description="Helical" evidence="1">
    <location>
        <begin position="59"/>
        <end position="79"/>
    </location>
</feature>
<gene>
    <name evidence="3" type="ORF">N7476_000370</name>
</gene>
<reference evidence="3" key="1">
    <citation type="submission" date="2022-12" db="EMBL/GenBank/DDBJ databases">
        <authorList>
            <person name="Petersen C."/>
        </authorList>
    </citation>
    <scope>NUCLEOTIDE SEQUENCE</scope>
    <source>
        <strain evidence="3">IBT 21472</strain>
    </source>
</reference>
<dbReference type="AlphaFoldDB" id="A0A9W9GRX3"/>
<evidence type="ECO:0000313" key="4">
    <source>
        <dbReference type="Proteomes" id="UP001147746"/>
    </source>
</evidence>
<evidence type="ECO:0000313" key="3">
    <source>
        <dbReference type="EMBL" id="KAJ5330587.1"/>
    </source>
</evidence>
<keyword evidence="1" id="KW-0812">Transmembrane</keyword>
<dbReference type="PANTHER" id="PTHR39614:SF2">
    <property type="entry name" value="INTEGRAL MEMBRANE PROTEIN"/>
    <property type="match status" value="1"/>
</dbReference>
<evidence type="ECO:0000259" key="2">
    <source>
        <dbReference type="Pfam" id="PF20684"/>
    </source>
</evidence>
<feature type="transmembrane region" description="Helical" evidence="1">
    <location>
        <begin position="29"/>
        <end position="47"/>
    </location>
</feature>
<proteinExistence type="predicted"/>
<keyword evidence="1" id="KW-1133">Transmembrane helix</keyword>